<evidence type="ECO:0000313" key="2">
    <source>
        <dbReference type="EMBL" id="MBB5726618.1"/>
    </source>
</evidence>
<dbReference type="EMBL" id="JACIJN010000008">
    <property type="protein sequence ID" value="MBB5726618.1"/>
    <property type="molecule type" value="Genomic_DNA"/>
</dbReference>
<keyword evidence="3" id="KW-1185">Reference proteome</keyword>
<name>A0ABR6N740_9SPHN</name>
<reference evidence="2 3" key="1">
    <citation type="submission" date="2020-08" db="EMBL/GenBank/DDBJ databases">
        <title>Genomic Encyclopedia of Type Strains, Phase IV (KMG-IV): sequencing the most valuable type-strain genomes for metagenomic binning, comparative biology and taxonomic classification.</title>
        <authorList>
            <person name="Goeker M."/>
        </authorList>
    </citation>
    <scope>NUCLEOTIDE SEQUENCE [LARGE SCALE GENOMIC DNA]</scope>
    <source>
        <strain evidence="2 3">DSM 101535</strain>
    </source>
</reference>
<proteinExistence type="predicted"/>
<feature type="compositionally biased region" description="Pro residues" evidence="1">
    <location>
        <begin position="64"/>
        <end position="77"/>
    </location>
</feature>
<gene>
    <name evidence="2" type="ORF">FHS97_002561</name>
</gene>
<accession>A0ABR6N740</accession>
<dbReference type="Proteomes" id="UP000560131">
    <property type="component" value="Unassembled WGS sequence"/>
</dbReference>
<dbReference type="RefSeq" id="WP_184038261.1">
    <property type="nucleotide sequence ID" value="NZ_BAABAR010000019.1"/>
</dbReference>
<evidence type="ECO:0000313" key="3">
    <source>
        <dbReference type="Proteomes" id="UP000560131"/>
    </source>
</evidence>
<evidence type="ECO:0000256" key="1">
    <source>
        <dbReference type="SAM" id="MobiDB-lite"/>
    </source>
</evidence>
<feature type="region of interest" description="Disordered" evidence="1">
    <location>
        <begin position="58"/>
        <end position="77"/>
    </location>
</feature>
<sequence length="77" mass="7684">MNDQDLARRLQELAVCNTSHPADAVGALVGAAASILQPRFEPVQVVALLAAAFHDAVHAGAGDQPPPAPPGPAPGTG</sequence>
<organism evidence="2 3">
    <name type="scientific">Sphingomonas endophytica</name>
    <dbReference type="NCBI Taxonomy" id="869719"/>
    <lineage>
        <taxon>Bacteria</taxon>
        <taxon>Pseudomonadati</taxon>
        <taxon>Pseudomonadota</taxon>
        <taxon>Alphaproteobacteria</taxon>
        <taxon>Sphingomonadales</taxon>
        <taxon>Sphingomonadaceae</taxon>
        <taxon>Sphingomonas</taxon>
    </lineage>
</organism>
<protein>
    <recommendedName>
        <fullName evidence="4">Metal-dependent phosphohydrolase</fullName>
    </recommendedName>
</protein>
<evidence type="ECO:0008006" key="4">
    <source>
        <dbReference type="Google" id="ProtNLM"/>
    </source>
</evidence>
<comment type="caution">
    <text evidence="2">The sequence shown here is derived from an EMBL/GenBank/DDBJ whole genome shotgun (WGS) entry which is preliminary data.</text>
</comment>